<comment type="caution">
    <text evidence="1">The sequence shown here is derived from an EMBL/GenBank/DDBJ whole genome shotgun (WGS) entry which is preliminary data.</text>
</comment>
<name>A0ACC4CE92_POPAL</name>
<protein>
    <submittedName>
        <fullName evidence="1">Uncharacterized protein</fullName>
    </submittedName>
</protein>
<sequence length="82" mass="9262">MARFDFHGEESPKYDEKARRQMDDSLDRVNKDVTHLLYSPLSLASSPLKPYCTHCIGGMFGKLVKDGQLTITSQLTITESIK</sequence>
<gene>
    <name evidence="1" type="ORF">D5086_007807</name>
</gene>
<reference evidence="1 2" key="1">
    <citation type="journal article" date="2024" name="Plant Biotechnol. J.">
        <title>Genome and CRISPR/Cas9 system of a widespread forest tree (Populus alba) in the world.</title>
        <authorList>
            <person name="Liu Y.J."/>
            <person name="Jiang P.F."/>
            <person name="Han X.M."/>
            <person name="Li X.Y."/>
            <person name="Wang H.M."/>
            <person name="Wang Y.J."/>
            <person name="Wang X.X."/>
            <person name="Zeng Q.Y."/>
        </authorList>
    </citation>
    <scope>NUCLEOTIDE SEQUENCE [LARGE SCALE GENOMIC DNA]</scope>
    <source>
        <strain evidence="2">cv. PAL-ZL1</strain>
    </source>
</reference>
<dbReference type="EMBL" id="RCHU02000004">
    <property type="protein sequence ID" value="KAL3596170.1"/>
    <property type="molecule type" value="Genomic_DNA"/>
</dbReference>
<accession>A0ACC4CE92</accession>
<organism evidence="1 2">
    <name type="scientific">Populus alba</name>
    <name type="common">White poplar</name>
    <dbReference type="NCBI Taxonomy" id="43335"/>
    <lineage>
        <taxon>Eukaryota</taxon>
        <taxon>Viridiplantae</taxon>
        <taxon>Streptophyta</taxon>
        <taxon>Embryophyta</taxon>
        <taxon>Tracheophyta</taxon>
        <taxon>Spermatophyta</taxon>
        <taxon>Magnoliopsida</taxon>
        <taxon>eudicotyledons</taxon>
        <taxon>Gunneridae</taxon>
        <taxon>Pentapetalae</taxon>
        <taxon>rosids</taxon>
        <taxon>fabids</taxon>
        <taxon>Malpighiales</taxon>
        <taxon>Salicaceae</taxon>
        <taxon>Saliceae</taxon>
        <taxon>Populus</taxon>
    </lineage>
</organism>
<dbReference type="Proteomes" id="UP000309997">
    <property type="component" value="Unassembled WGS sequence"/>
</dbReference>
<proteinExistence type="predicted"/>
<evidence type="ECO:0000313" key="2">
    <source>
        <dbReference type="Proteomes" id="UP000309997"/>
    </source>
</evidence>
<keyword evidence="2" id="KW-1185">Reference proteome</keyword>
<evidence type="ECO:0000313" key="1">
    <source>
        <dbReference type="EMBL" id="KAL3596170.1"/>
    </source>
</evidence>